<dbReference type="GO" id="GO:0005829">
    <property type="term" value="C:cytosol"/>
    <property type="evidence" value="ECO:0007669"/>
    <property type="project" value="TreeGrafter"/>
</dbReference>
<proteinExistence type="predicted"/>
<dbReference type="AlphaFoldDB" id="A0A395WBW6"/>
<evidence type="ECO:0000313" key="9">
    <source>
        <dbReference type="Proteomes" id="UP000265489"/>
    </source>
</evidence>
<dbReference type="InterPro" id="IPR001789">
    <property type="entry name" value="Sig_transdc_resp-reg_receiver"/>
</dbReference>
<dbReference type="SUPFAM" id="SSF46894">
    <property type="entry name" value="C-terminal effector domain of the bipartite response regulators"/>
    <property type="match status" value="1"/>
</dbReference>
<feature type="domain" description="Response regulatory" evidence="6">
    <location>
        <begin position="3"/>
        <end position="116"/>
    </location>
</feature>
<reference evidence="8 9" key="1">
    <citation type="submission" date="2018-08" db="EMBL/GenBank/DDBJ databases">
        <title>A genome reference for cultivated species of the human gut microbiota.</title>
        <authorList>
            <person name="Zou Y."/>
            <person name="Xue W."/>
            <person name="Luo G."/>
        </authorList>
    </citation>
    <scope>NUCLEOTIDE SEQUENCE [LARGE SCALE GENOMIC DNA]</scope>
    <source>
        <strain evidence="8 9">AF15-20</strain>
    </source>
</reference>
<protein>
    <submittedName>
        <fullName evidence="8">DNA-binding response regulator</fullName>
    </submittedName>
</protein>
<dbReference type="Gene3D" id="1.10.10.10">
    <property type="entry name" value="Winged helix-like DNA-binding domain superfamily/Winged helix DNA-binding domain"/>
    <property type="match status" value="1"/>
</dbReference>
<dbReference type="GO" id="GO:0000156">
    <property type="term" value="F:phosphorelay response regulator activity"/>
    <property type="evidence" value="ECO:0007669"/>
    <property type="project" value="TreeGrafter"/>
</dbReference>
<dbReference type="PROSITE" id="PS50110">
    <property type="entry name" value="RESPONSE_REGULATORY"/>
    <property type="match status" value="1"/>
</dbReference>
<evidence type="ECO:0000313" key="8">
    <source>
        <dbReference type="EMBL" id="RGU91265.1"/>
    </source>
</evidence>
<dbReference type="SMART" id="SM00862">
    <property type="entry name" value="Trans_reg_C"/>
    <property type="match status" value="1"/>
</dbReference>
<keyword evidence="2 5" id="KW-0238">DNA-binding</keyword>
<dbReference type="PROSITE" id="PS51755">
    <property type="entry name" value="OMPR_PHOB"/>
    <property type="match status" value="1"/>
</dbReference>
<organism evidence="8 9">
    <name type="scientific">Holdemanella biformis</name>
    <dbReference type="NCBI Taxonomy" id="1735"/>
    <lineage>
        <taxon>Bacteria</taxon>
        <taxon>Bacillati</taxon>
        <taxon>Bacillota</taxon>
        <taxon>Erysipelotrichia</taxon>
        <taxon>Erysipelotrichales</taxon>
        <taxon>Erysipelotrichaceae</taxon>
        <taxon>Holdemanella</taxon>
    </lineage>
</organism>
<dbReference type="Pfam" id="PF00486">
    <property type="entry name" value="Trans_reg_C"/>
    <property type="match status" value="1"/>
</dbReference>
<evidence type="ECO:0000256" key="3">
    <source>
        <dbReference type="ARBA" id="ARBA00023163"/>
    </source>
</evidence>
<dbReference type="InterPro" id="IPR016032">
    <property type="entry name" value="Sig_transdc_resp-reg_C-effctor"/>
</dbReference>
<evidence type="ECO:0000256" key="2">
    <source>
        <dbReference type="ARBA" id="ARBA00023125"/>
    </source>
</evidence>
<dbReference type="InterPro" id="IPR011006">
    <property type="entry name" value="CheY-like_superfamily"/>
</dbReference>
<dbReference type="PANTHER" id="PTHR48111">
    <property type="entry name" value="REGULATOR OF RPOS"/>
    <property type="match status" value="1"/>
</dbReference>
<feature type="domain" description="OmpR/PhoB-type" evidence="7">
    <location>
        <begin position="126"/>
        <end position="222"/>
    </location>
</feature>
<dbReference type="Proteomes" id="UP000265489">
    <property type="component" value="Unassembled WGS sequence"/>
</dbReference>
<feature type="modified residue" description="4-aspartylphosphate" evidence="4">
    <location>
        <position position="52"/>
    </location>
</feature>
<feature type="DNA-binding region" description="OmpR/PhoB-type" evidence="5">
    <location>
        <begin position="126"/>
        <end position="222"/>
    </location>
</feature>
<gene>
    <name evidence="8" type="ORF">DWW32_07240</name>
</gene>
<dbReference type="Gene3D" id="3.40.50.2300">
    <property type="match status" value="1"/>
</dbReference>
<dbReference type="SMART" id="SM00448">
    <property type="entry name" value="REC"/>
    <property type="match status" value="1"/>
</dbReference>
<keyword evidence="4" id="KW-0597">Phosphoprotein</keyword>
<evidence type="ECO:0000259" key="7">
    <source>
        <dbReference type="PROSITE" id="PS51755"/>
    </source>
</evidence>
<name>A0A395WBW6_9FIRM</name>
<dbReference type="InterPro" id="IPR036388">
    <property type="entry name" value="WH-like_DNA-bd_sf"/>
</dbReference>
<dbReference type="CDD" id="cd00383">
    <property type="entry name" value="trans_reg_C"/>
    <property type="match status" value="1"/>
</dbReference>
<dbReference type="PANTHER" id="PTHR48111:SF43">
    <property type="entry name" value="STAGE 0 SPORULATION PROTEIN A HOMOLOG"/>
    <property type="match status" value="1"/>
</dbReference>
<dbReference type="InterPro" id="IPR039420">
    <property type="entry name" value="WalR-like"/>
</dbReference>
<sequence>MYKILIVEDDELISKKLESFLESWNYSVCRVTDFYNVMDAFHSFNPDLVLMDITLPYLNGYLWTEKIRKESKVPIIFISSATDNMSIVMAISKGADDFVCKPFDLNVLAAKITAILRRSYDFVSNHNILEYQGVRFNLDDNTVSFQSSQMELSKNEAKILRLLMEKKGTIVSRDCLMEYLWKTDFYVDENALSVNVNRLRKKLESIGVVDFIQTKKGLGYKI</sequence>
<keyword evidence="3" id="KW-0804">Transcription</keyword>
<dbReference type="RefSeq" id="WP_118325276.1">
    <property type="nucleotide sequence ID" value="NZ_QRYQ01000012.1"/>
</dbReference>
<dbReference type="Pfam" id="PF00072">
    <property type="entry name" value="Response_reg"/>
    <property type="match status" value="1"/>
</dbReference>
<dbReference type="GO" id="GO:0006355">
    <property type="term" value="P:regulation of DNA-templated transcription"/>
    <property type="evidence" value="ECO:0007669"/>
    <property type="project" value="InterPro"/>
</dbReference>
<evidence type="ECO:0000256" key="1">
    <source>
        <dbReference type="ARBA" id="ARBA00023015"/>
    </source>
</evidence>
<keyword evidence="1" id="KW-0805">Transcription regulation</keyword>
<comment type="caution">
    <text evidence="8">The sequence shown here is derived from an EMBL/GenBank/DDBJ whole genome shotgun (WGS) entry which is preliminary data.</text>
</comment>
<evidence type="ECO:0000256" key="4">
    <source>
        <dbReference type="PROSITE-ProRule" id="PRU00169"/>
    </source>
</evidence>
<dbReference type="GO" id="GO:0000976">
    <property type="term" value="F:transcription cis-regulatory region binding"/>
    <property type="evidence" value="ECO:0007669"/>
    <property type="project" value="TreeGrafter"/>
</dbReference>
<dbReference type="InterPro" id="IPR001867">
    <property type="entry name" value="OmpR/PhoB-type_DNA-bd"/>
</dbReference>
<evidence type="ECO:0000256" key="5">
    <source>
        <dbReference type="PROSITE-ProRule" id="PRU01091"/>
    </source>
</evidence>
<evidence type="ECO:0000259" key="6">
    <source>
        <dbReference type="PROSITE" id="PS50110"/>
    </source>
</evidence>
<dbReference type="GO" id="GO:0032993">
    <property type="term" value="C:protein-DNA complex"/>
    <property type="evidence" value="ECO:0007669"/>
    <property type="project" value="TreeGrafter"/>
</dbReference>
<dbReference type="EMBL" id="QRYQ01000012">
    <property type="protein sequence ID" value="RGU91265.1"/>
    <property type="molecule type" value="Genomic_DNA"/>
</dbReference>
<dbReference type="SUPFAM" id="SSF52172">
    <property type="entry name" value="CheY-like"/>
    <property type="match status" value="1"/>
</dbReference>
<accession>A0A395WBW6</accession>